<dbReference type="AlphaFoldDB" id="A0A3S0NEE4"/>
<accession>A0A3S0NEE4</accession>
<dbReference type="EMBL" id="RXHI01000025">
    <property type="protein sequence ID" value="RUA22040.1"/>
    <property type="molecule type" value="Genomic_DNA"/>
</dbReference>
<protein>
    <submittedName>
        <fullName evidence="2">Uncharacterized protein</fullName>
    </submittedName>
</protein>
<evidence type="ECO:0000313" key="2">
    <source>
        <dbReference type="EMBL" id="RUA22040.1"/>
    </source>
</evidence>
<evidence type="ECO:0000256" key="1">
    <source>
        <dbReference type="SAM" id="MobiDB-lite"/>
    </source>
</evidence>
<feature type="compositionally biased region" description="Polar residues" evidence="1">
    <location>
        <begin position="115"/>
        <end position="128"/>
    </location>
</feature>
<proteinExistence type="predicted"/>
<comment type="caution">
    <text evidence="2">The sequence shown here is derived from an EMBL/GenBank/DDBJ whole genome shotgun (WGS) entry which is preliminary data.</text>
</comment>
<feature type="region of interest" description="Disordered" evidence="1">
    <location>
        <begin position="115"/>
        <end position="146"/>
    </location>
</feature>
<organism evidence="2">
    <name type="scientific">Billgrantia gudaonensis</name>
    <dbReference type="NCBI Taxonomy" id="376427"/>
    <lineage>
        <taxon>Bacteria</taxon>
        <taxon>Pseudomonadati</taxon>
        <taxon>Pseudomonadota</taxon>
        <taxon>Gammaproteobacteria</taxon>
        <taxon>Oceanospirillales</taxon>
        <taxon>Halomonadaceae</taxon>
        <taxon>Billgrantia</taxon>
    </lineage>
</organism>
<reference evidence="2" key="1">
    <citation type="submission" date="2018-12" db="EMBL/GenBank/DDBJ databases">
        <authorList>
            <person name="Jadhav K."/>
            <person name="Kushwaha B."/>
            <person name="Jadhav I."/>
        </authorList>
    </citation>
    <scope>NUCLEOTIDE SEQUENCE [LARGE SCALE GENOMIC DNA]</scope>
    <source>
        <strain evidence="2">SBS 10</strain>
    </source>
</reference>
<gene>
    <name evidence="2" type="ORF">DSL92_07835</name>
</gene>
<name>A0A3S0NEE4_9GAMM</name>
<sequence length="146" mass="16009">MSCLEGFITDITGQHEAQRVQDAVMQVASTITPRLGDDYLPADPHSGMRFWTWMPVALMDSPPTAKSGVFQRRDTGMSLVSAVVDDSRSRPTLPLPSTPCERVFDEQEAMALESRQYQSARQRPSSSLLVDRPGAAWTTPVATPSA</sequence>